<dbReference type="GeneID" id="8305608"/>
<evidence type="ECO:0000313" key="1">
    <source>
        <dbReference type="EMBL" id="CAP91173.1"/>
    </source>
</evidence>
<reference evidence="1 2" key="1">
    <citation type="journal article" date="2008" name="Nat. Biotechnol.">
        <title>Genome sequencing and analysis of the filamentous fungus Penicillium chrysogenum.</title>
        <authorList>
            <person name="van den Berg M.A."/>
            <person name="Albang R."/>
            <person name="Albermann K."/>
            <person name="Badger J.H."/>
            <person name="Daran J.-M."/>
            <person name="Driessen A.J.M."/>
            <person name="Garcia-Estrada C."/>
            <person name="Fedorova N.D."/>
            <person name="Harris D.M."/>
            <person name="Heijne W.H.M."/>
            <person name="Joardar V.S."/>
            <person name="Kiel J.A.K.W."/>
            <person name="Kovalchuk A."/>
            <person name="Martin J.F."/>
            <person name="Nierman W.C."/>
            <person name="Nijland J.G."/>
            <person name="Pronk J.T."/>
            <person name="Roubos J.A."/>
            <person name="van der Klei I.J."/>
            <person name="van Peij N.N.M.E."/>
            <person name="Veenhuis M."/>
            <person name="von Doehren H."/>
            <person name="Wagner C."/>
            <person name="Wortman J.R."/>
            <person name="Bovenberg R.A.L."/>
        </authorList>
    </citation>
    <scope>NUCLEOTIDE SEQUENCE [LARGE SCALE GENOMIC DNA]</scope>
    <source>
        <strain evidence="2">ATCC 28089 / DSM 1075 / NRRL 1951 / Wisconsin 54-1255</strain>
    </source>
</reference>
<organism evidence="1 2">
    <name type="scientific">Penicillium rubens (strain ATCC 28089 / DSM 1075 / NRRL 1951 / Wisconsin 54-1255)</name>
    <name type="common">Penicillium chrysogenum</name>
    <dbReference type="NCBI Taxonomy" id="500485"/>
    <lineage>
        <taxon>Eukaryota</taxon>
        <taxon>Fungi</taxon>
        <taxon>Dikarya</taxon>
        <taxon>Ascomycota</taxon>
        <taxon>Pezizomycotina</taxon>
        <taxon>Eurotiomycetes</taxon>
        <taxon>Eurotiomycetidae</taxon>
        <taxon>Eurotiales</taxon>
        <taxon>Aspergillaceae</taxon>
        <taxon>Penicillium</taxon>
        <taxon>Penicillium chrysogenum species complex</taxon>
    </lineage>
</organism>
<dbReference type="RefSeq" id="XP_002558551.1">
    <property type="nucleotide sequence ID" value="XM_002558505.1"/>
</dbReference>
<dbReference type="AlphaFoldDB" id="B6H1L7"/>
<dbReference type="HOGENOM" id="CLU_1687227_0_0_1"/>
<sequence length="156" mass="17831">MASIFRLPSRISRQTFSWRSSFLRSVSPVREFSQSSFPLLDPTQKFEEETLSGYSPDGFYPVKIGEVFQSRYQVVGKSWRHGSRGESCNIPFNGKDVIPTLPGIRHGGFKGTPYMIQNFHEVFQDQPGPPRGLTEWLESWEAGQELEDVPDDDLQE</sequence>
<dbReference type="BioCyc" id="PCHR:PC13G01040-MONOMER"/>
<protein>
    <submittedName>
        <fullName evidence="1">Pc13g01040 protein</fullName>
    </submittedName>
</protein>
<dbReference type="VEuPathDB" id="FungiDB:PCH_Pc13g01040"/>
<dbReference type="KEGG" id="pcs:N7525_002889"/>
<gene>
    <name evidence="1" type="ORF">Pc13g01040</name>
    <name evidence="1" type="ORF">PCH_Pc13g01040</name>
</gene>
<dbReference type="Proteomes" id="UP000000724">
    <property type="component" value="Contig Pc00c13"/>
</dbReference>
<dbReference type="EMBL" id="AM920428">
    <property type="protein sequence ID" value="CAP91173.1"/>
    <property type="molecule type" value="Genomic_DNA"/>
</dbReference>
<evidence type="ECO:0000313" key="2">
    <source>
        <dbReference type="Proteomes" id="UP000000724"/>
    </source>
</evidence>
<proteinExistence type="predicted"/>
<accession>B6H1L7</accession>
<dbReference type="Gene3D" id="3.30.200.20">
    <property type="entry name" value="Phosphorylase Kinase, domain 1"/>
    <property type="match status" value="1"/>
</dbReference>
<keyword evidence="2" id="KW-1185">Reference proteome</keyword>
<dbReference type="OrthoDB" id="5979581at2759"/>
<dbReference type="STRING" id="500485.B6H1L7"/>
<name>B6H1L7_PENRW</name>